<accession>A0AAV9MZ50</accession>
<dbReference type="GeneID" id="89975093"/>
<comment type="caution">
    <text evidence="9">The sequence shown here is derived from an EMBL/GenBank/DDBJ whole genome shotgun (WGS) entry which is preliminary data.</text>
</comment>
<evidence type="ECO:0000313" key="9">
    <source>
        <dbReference type="EMBL" id="KAK5046983.1"/>
    </source>
</evidence>
<feature type="transmembrane region" description="Helical" evidence="7">
    <location>
        <begin position="435"/>
        <end position="458"/>
    </location>
</feature>
<feature type="transmembrane region" description="Helical" evidence="7">
    <location>
        <begin position="307"/>
        <end position="330"/>
    </location>
</feature>
<gene>
    <name evidence="9" type="ORF">LTR84_006925</name>
</gene>
<evidence type="ECO:0000313" key="10">
    <source>
        <dbReference type="Proteomes" id="UP001358417"/>
    </source>
</evidence>
<feature type="transmembrane region" description="Helical" evidence="7">
    <location>
        <begin position="125"/>
        <end position="145"/>
    </location>
</feature>
<keyword evidence="10" id="KW-1185">Reference proteome</keyword>
<feature type="transmembrane region" description="Helical" evidence="7">
    <location>
        <begin position="399"/>
        <end position="423"/>
    </location>
</feature>
<keyword evidence="4 7" id="KW-1133">Transmembrane helix</keyword>
<dbReference type="GO" id="GO:0016020">
    <property type="term" value="C:membrane"/>
    <property type="evidence" value="ECO:0007669"/>
    <property type="project" value="UniProtKB-SubCell"/>
</dbReference>
<dbReference type="InterPro" id="IPR020846">
    <property type="entry name" value="MFS_dom"/>
</dbReference>
<evidence type="ECO:0000256" key="5">
    <source>
        <dbReference type="ARBA" id="ARBA00023136"/>
    </source>
</evidence>
<evidence type="ECO:0000256" key="1">
    <source>
        <dbReference type="ARBA" id="ARBA00004141"/>
    </source>
</evidence>
<proteinExistence type="inferred from homology"/>
<comment type="subcellular location">
    <subcellularLocation>
        <location evidence="1">Membrane</location>
        <topology evidence="1">Multi-pass membrane protein</topology>
    </subcellularLocation>
</comment>
<dbReference type="InterPro" id="IPR050360">
    <property type="entry name" value="MFS_Sugar_Transporters"/>
</dbReference>
<dbReference type="AlphaFoldDB" id="A0AAV9MZ50"/>
<feature type="transmembrane region" description="Helical" evidence="7">
    <location>
        <begin position="470"/>
        <end position="488"/>
    </location>
</feature>
<feature type="transmembrane region" description="Helical" evidence="7">
    <location>
        <begin position="151"/>
        <end position="171"/>
    </location>
</feature>
<dbReference type="SUPFAM" id="SSF103473">
    <property type="entry name" value="MFS general substrate transporter"/>
    <property type="match status" value="1"/>
</dbReference>
<feature type="compositionally biased region" description="Basic and acidic residues" evidence="6">
    <location>
        <begin position="1"/>
        <end position="17"/>
    </location>
</feature>
<feature type="transmembrane region" description="Helical" evidence="7">
    <location>
        <begin position="183"/>
        <end position="203"/>
    </location>
</feature>
<dbReference type="EMBL" id="JAVRRD010000027">
    <property type="protein sequence ID" value="KAK5046983.1"/>
    <property type="molecule type" value="Genomic_DNA"/>
</dbReference>
<feature type="region of interest" description="Disordered" evidence="6">
    <location>
        <begin position="1"/>
        <end position="21"/>
    </location>
</feature>
<keyword evidence="5 7" id="KW-0472">Membrane</keyword>
<dbReference type="Gene3D" id="1.20.1250.20">
    <property type="entry name" value="MFS general substrate transporter like domains"/>
    <property type="match status" value="1"/>
</dbReference>
<dbReference type="RefSeq" id="XP_064702550.1">
    <property type="nucleotide sequence ID" value="XM_064850481.1"/>
</dbReference>
<evidence type="ECO:0000256" key="7">
    <source>
        <dbReference type="SAM" id="Phobius"/>
    </source>
</evidence>
<feature type="transmembrane region" description="Helical" evidence="7">
    <location>
        <begin position="215"/>
        <end position="236"/>
    </location>
</feature>
<dbReference type="PROSITE" id="PS50850">
    <property type="entry name" value="MFS"/>
    <property type="match status" value="1"/>
</dbReference>
<keyword evidence="3 7" id="KW-0812">Transmembrane</keyword>
<dbReference type="PANTHER" id="PTHR48022">
    <property type="entry name" value="PLASTIDIC GLUCOSE TRANSPORTER 4"/>
    <property type="match status" value="1"/>
</dbReference>
<evidence type="ECO:0000259" key="8">
    <source>
        <dbReference type="PROSITE" id="PS50850"/>
    </source>
</evidence>
<dbReference type="GO" id="GO:0005351">
    <property type="term" value="F:carbohydrate:proton symporter activity"/>
    <property type="evidence" value="ECO:0007669"/>
    <property type="project" value="TreeGrafter"/>
</dbReference>
<dbReference type="Proteomes" id="UP001358417">
    <property type="component" value="Unassembled WGS sequence"/>
</dbReference>
<organism evidence="9 10">
    <name type="scientific">Exophiala bonariae</name>
    <dbReference type="NCBI Taxonomy" id="1690606"/>
    <lineage>
        <taxon>Eukaryota</taxon>
        <taxon>Fungi</taxon>
        <taxon>Dikarya</taxon>
        <taxon>Ascomycota</taxon>
        <taxon>Pezizomycotina</taxon>
        <taxon>Eurotiomycetes</taxon>
        <taxon>Chaetothyriomycetidae</taxon>
        <taxon>Chaetothyriales</taxon>
        <taxon>Herpotrichiellaceae</taxon>
        <taxon>Exophiala</taxon>
    </lineage>
</organism>
<feature type="transmembrane region" description="Helical" evidence="7">
    <location>
        <begin position="98"/>
        <end position="118"/>
    </location>
</feature>
<name>A0AAV9MZ50_9EURO</name>
<evidence type="ECO:0000256" key="3">
    <source>
        <dbReference type="ARBA" id="ARBA00022692"/>
    </source>
</evidence>
<protein>
    <recommendedName>
        <fullName evidence="8">Major facilitator superfamily (MFS) profile domain-containing protein</fullName>
    </recommendedName>
</protein>
<sequence>MHDSDKPEGTHVDHAEVNDQSLARDANSPNLKITRDSYWENKKGIALCLLLNMAAFEYGLDQGMVNGFQAMPGFLLDFGYKDPTLPGGMGISTVVQQLMGSLVSLGMFFSTLISGWVCDKIGRKGGLLVGLILIVVSTTIQMTAINLGGLYSGRTLLGVANGFLLVCSQLYMQETMPSNLRSLSYTFFQFWISFGTLIGVIVNNATAKILTRASYRIPLGVLYVIPVLLGAALFFLPETPRYLASQSKHIEAQKALRFLRDSCYTDLQVKEEIAEITQSLEVDREIAKTISYHELIRIPNLKRTCTSVGLGLFAAASGVPFITQYGVYFFMLSGDTEPFRDVIILVCCGIAGVALTPLFTGKIGKRHILMFGGIVQALCMLGLALPYSIRGIDQLSGRVIIAMCCIYLFFASATTGPFAWQVAGEIPTQRLRGHTFGTAAAITYLCGWSITFTIPYFINPTALNWGAQYGYIWVASNVLITVFTWFFVPETNRRTLEEIDEMYNANVPIRKFDKYDCVASQDARLQAMQDLKADESRN</sequence>
<dbReference type="InterPro" id="IPR005828">
    <property type="entry name" value="MFS_sugar_transport-like"/>
</dbReference>
<feature type="transmembrane region" description="Helical" evidence="7">
    <location>
        <begin position="342"/>
        <end position="361"/>
    </location>
</feature>
<dbReference type="FunFam" id="1.20.1250.20:FF:000078">
    <property type="entry name" value="MFS maltose transporter, putative"/>
    <property type="match status" value="1"/>
</dbReference>
<evidence type="ECO:0000256" key="4">
    <source>
        <dbReference type="ARBA" id="ARBA00022989"/>
    </source>
</evidence>
<evidence type="ECO:0000256" key="2">
    <source>
        <dbReference type="ARBA" id="ARBA00010992"/>
    </source>
</evidence>
<dbReference type="PROSITE" id="PS00217">
    <property type="entry name" value="SUGAR_TRANSPORT_2"/>
    <property type="match status" value="1"/>
</dbReference>
<dbReference type="InterPro" id="IPR036259">
    <property type="entry name" value="MFS_trans_sf"/>
</dbReference>
<evidence type="ECO:0000256" key="6">
    <source>
        <dbReference type="SAM" id="MobiDB-lite"/>
    </source>
</evidence>
<dbReference type="PANTHER" id="PTHR48022:SF10">
    <property type="entry name" value="MAJOR FACILITATOR SUPERFAMILY (MFS) PROFILE DOMAIN-CONTAINING PROTEIN"/>
    <property type="match status" value="1"/>
</dbReference>
<reference evidence="9 10" key="1">
    <citation type="submission" date="2023-08" db="EMBL/GenBank/DDBJ databases">
        <title>Black Yeasts Isolated from many extreme environments.</title>
        <authorList>
            <person name="Coleine C."/>
            <person name="Stajich J.E."/>
            <person name="Selbmann L."/>
        </authorList>
    </citation>
    <scope>NUCLEOTIDE SEQUENCE [LARGE SCALE GENOMIC DNA]</scope>
    <source>
        <strain evidence="9 10">CCFEE 5792</strain>
    </source>
</reference>
<comment type="similarity">
    <text evidence="2">Belongs to the major facilitator superfamily. Sugar transporter (TC 2.A.1.1) family.</text>
</comment>
<feature type="transmembrane region" description="Helical" evidence="7">
    <location>
        <begin position="368"/>
        <end position="387"/>
    </location>
</feature>
<dbReference type="InterPro" id="IPR005829">
    <property type="entry name" value="Sugar_transporter_CS"/>
</dbReference>
<feature type="domain" description="Major facilitator superfamily (MFS) profile" evidence="8">
    <location>
        <begin position="47"/>
        <end position="492"/>
    </location>
</feature>
<dbReference type="Pfam" id="PF00083">
    <property type="entry name" value="Sugar_tr"/>
    <property type="match status" value="1"/>
</dbReference>